<reference evidence="3 4" key="2">
    <citation type="submission" date="2012-02" db="EMBL/GenBank/DDBJ databases">
        <title>Improved High-Quality Draft sequence of Desulfobacter postgatei 2ac9.</title>
        <authorList>
            <consortium name="US DOE Joint Genome Institute"/>
            <person name="Lucas S."/>
            <person name="Han J."/>
            <person name="Lapidus A."/>
            <person name="Cheng J.-F."/>
            <person name="Goodwin L."/>
            <person name="Pitluck S."/>
            <person name="Peters L."/>
            <person name="Ovchinnikova G."/>
            <person name="Held B."/>
            <person name="Detter J.C."/>
            <person name="Han C."/>
            <person name="Tapia R."/>
            <person name="Land M."/>
            <person name="Hauser L."/>
            <person name="Kyrpides N."/>
            <person name="Ivanova N."/>
            <person name="Pagani I."/>
            <person name="Orellana R."/>
            <person name="Lovley D."/>
            <person name="Woyke T."/>
        </authorList>
    </citation>
    <scope>NUCLEOTIDE SEQUENCE [LARGE SCALE GENOMIC DNA]</scope>
    <source>
        <strain evidence="3 4">2ac9</strain>
    </source>
</reference>
<dbReference type="Proteomes" id="UP000005778">
    <property type="component" value="Chromosome"/>
</dbReference>
<dbReference type="Gene3D" id="1.10.287.470">
    <property type="entry name" value="Helix hairpin bin"/>
    <property type="match status" value="1"/>
</dbReference>
<name>I5AZ49_9BACT</name>
<dbReference type="PANTHER" id="PTHR30469:SF15">
    <property type="entry name" value="HLYD FAMILY OF SECRETION PROTEINS"/>
    <property type="match status" value="1"/>
</dbReference>
<dbReference type="Gene3D" id="2.40.50.100">
    <property type="match status" value="1"/>
</dbReference>
<evidence type="ECO:0000256" key="1">
    <source>
        <dbReference type="ARBA" id="ARBA00009477"/>
    </source>
</evidence>
<dbReference type="Gene3D" id="2.40.30.170">
    <property type="match status" value="1"/>
</dbReference>
<dbReference type="EMBL" id="CM001488">
    <property type="protein sequence ID" value="EIM62512.1"/>
    <property type="molecule type" value="Genomic_DNA"/>
</dbReference>
<dbReference type="GO" id="GO:1990281">
    <property type="term" value="C:efflux pump complex"/>
    <property type="evidence" value="ECO:0007669"/>
    <property type="project" value="TreeGrafter"/>
</dbReference>
<dbReference type="OrthoDB" id="9806939at2"/>
<comment type="similarity">
    <text evidence="1">Belongs to the membrane fusion protein (MFP) (TC 8.A.1) family.</text>
</comment>
<evidence type="ECO:0000259" key="2">
    <source>
        <dbReference type="Pfam" id="PF25917"/>
    </source>
</evidence>
<accession>I5AZ49</accession>
<dbReference type="GO" id="GO:0015562">
    <property type="term" value="F:efflux transmembrane transporter activity"/>
    <property type="evidence" value="ECO:0007669"/>
    <property type="project" value="TreeGrafter"/>
</dbReference>
<dbReference type="RefSeq" id="WP_004071121.1">
    <property type="nucleotide sequence ID" value="NZ_CM001488.1"/>
</dbReference>
<sequence>MKKLPFQKRTLALTVVLVPLLALFVYVTLRSGPLAPVSVVLATIENKSLSPALFGIGTIEARYTYKIGPTVAGRVKRLNVHVGDRVKAGQVLGEMDPVDLDEHIRAQDATLKQADAQLNQAQVGRDYAQTQALRYEQLLQARSTSEEVVATKQHDLLVAKAGLTAAREELSRVRAQREALAAQRSNLSLIAPVDGLVVSRDAEPGTTVVAGQAVVELIDPNTLWVNVRFDQIRAQGLAPSLSAQIALRSQAGEQKAGRVLRVEPLADAVTEETLAKVVFDQIPDPLPPVGELVEVTVTLPTLGATPIAPNAAIHHIDGKLGVWQVTNGALHFTPVSLGIADLEGRVQIGEGLQIGDQVVAYSENTLNEHSRIHVVDHIPGVTP</sequence>
<proteinExistence type="inferred from homology"/>
<dbReference type="STRING" id="879212.DespoDRAFT_00496"/>
<feature type="domain" description="Multidrug resistance protein MdtA-like barrel-sandwich hybrid" evidence="2">
    <location>
        <begin position="66"/>
        <end position="214"/>
    </location>
</feature>
<gene>
    <name evidence="3" type="ORF">DespoDRAFT_00496</name>
</gene>
<dbReference type="Gene3D" id="2.40.420.20">
    <property type="match status" value="1"/>
</dbReference>
<dbReference type="NCBIfam" id="TIGR01730">
    <property type="entry name" value="RND_mfp"/>
    <property type="match status" value="1"/>
</dbReference>
<dbReference type="SUPFAM" id="SSF111369">
    <property type="entry name" value="HlyD-like secretion proteins"/>
    <property type="match status" value="1"/>
</dbReference>
<evidence type="ECO:0000313" key="4">
    <source>
        <dbReference type="Proteomes" id="UP000005778"/>
    </source>
</evidence>
<dbReference type="AlphaFoldDB" id="I5AZ49"/>
<protein>
    <submittedName>
        <fullName evidence="3">RND family efflux transporter, MFP subunit</fullName>
    </submittedName>
</protein>
<dbReference type="InterPro" id="IPR006143">
    <property type="entry name" value="RND_pump_MFP"/>
</dbReference>
<keyword evidence="4" id="KW-1185">Reference proteome</keyword>
<dbReference type="InterPro" id="IPR058625">
    <property type="entry name" value="MdtA-like_BSH"/>
</dbReference>
<reference evidence="3 4" key="1">
    <citation type="submission" date="2011-09" db="EMBL/GenBank/DDBJ databases">
        <authorList>
            <consortium name="US DOE Joint Genome Institute (JGI-PGF)"/>
            <person name="Lucas S."/>
            <person name="Han J."/>
            <person name="Lapidus A."/>
            <person name="Cheng J.-F."/>
            <person name="Goodwin L."/>
            <person name="Pitluck S."/>
            <person name="Peters L."/>
            <person name="Land M.L."/>
            <person name="Hauser L."/>
            <person name="Orellana R."/>
            <person name="Lovley D."/>
            <person name="Woyke T.J."/>
        </authorList>
    </citation>
    <scope>NUCLEOTIDE SEQUENCE [LARGE SCALE GENOMIC DNA]</scope>
    <source>
        <strain evidence="3 4">2ac9</strain>
    </source>
</reference>
<dbReference type="PANTHER" id="PTHR30469">
    <property type="entry name" value="MULTIDRUG RESISTANCE PROTEIN MDTA"/>
    <property type="match status" value="1"/>
</dbReference>
<evidence type="ECO:0000313" key="3">
    <source>
        <dbReference type="EMBL" id="EIM62512.1"/>
    </source>
</evidence>
<dbReference type="Pfam" id="PF25917">
    <property type="entry name" value="BSH_RND"/>
    <property type="match status" value="1"/>
</dbReference>
<dbReference type="HOGENOM" id="CLU_018816_14_4_7"/>
<dbReference type="eggNOG" id="COG0845">
    <property type="taxonomic scope" value="Bacteria"/>
</dbReference>
<organism evidence="3 4">
    <name type="scientific">Desulfobacter postgatei 2ac9</name>
    <dbReference type="NCBI Taxonomy" id="879212"/>
    <lineage>
        <taxon>Bacteria</taxon>
        <taxon>Pseudomonadati</taxon>
        <taxon>Thermodesulfobacteriota</taxon>
        <taxon>Desulfobacteria</taxon>
        <taxon>Desulfobacterales</taxon>
        <taxon>Desulfobacteraceae</taxon>
        <taxon>Desulfobacter</taxon>
    </lineage>
</organism>